<dbReference type="SUPFAM" id="SSF53187">
    <property type="entry name" value="Zn-dependent exopeptidases"/>
    <property type="match status" value="1"/>
</dbReference>
<name>A0A1H9SGY5_9BACI</name>
<evidence type="ECO:0000256" key="1">
    <source>
        <dbReference type="ARBA" id="ARBA00022670"/>
    </source>
</evidence>
<dbReference type="Gene3D" id="3.40.630.10">
    <property type="entry name" value="Zn peptidases"/>
    <property type="match status" value="1"/>
</dbReference>
<dbReference type="InterPro" id="IPR011650">
    <property type="entry name" value="Peptidase_M20_dimer"/>
</dbReference>
<keyword evidence="2" id="KW-0479">Metal-binding</keyword>
<dbReference type="NCBIfam" id="NF005914">
    <property type="entry name" value="PRK07907.1"/>
    <property type="match status" value="1"/>
</dbReference>
<keyword evidence="6" id="KW-1185">Reference proteome</keyword>
<dbReference type="Pfam" id="PF01546">
    <property type="entry name" value="Peptidase_M20"/>
    <property type="match status" value="1"/>
</dbReference>
<dbReference type="Gene3D" id="3.30.70.360">
    <property type="match status" value="1"/>
</dbReference>
<dbReference type="GO" id="GO:0008233">
    <property type="term" value="F:peptidase activity"/>
    <property type="evidence" value="ECO:0007669"/>
    <property type="project" value="UniProtKB-KW"/>
</dbReference>
<dbReference type="PANTHER" id="PTHR43270">
    <property type="entry name" value="BETA-ALA-HIS DIPEPTIDASE"/>
    <property type="match status" value="1"/>
</dbReference>
<proteinExistence type="predicted"/>
<dbReference type="Pfam" id="PF07687">
    <property type="entry name" value="M20_dimer"/>
    <property type="match status" value="1"/>
</dbReference>
<dbReference type="InterPro" id="IPR002933">
    <property type="entry name" value="Peptidase_M20"/>
</dbReference>
<dbReference type="STRING" id="531814.SAMN04487944_11110"/>
<keyword evidence="3" id="KW-0378">Hydrolase</keyword>
<dbReference type="GO" id="GO:0046872">
    <property type="term" value="F:metal ion binding"/>
    <property type="evidence" value="ECO:0007669"/>
    <property type="project" value="UniProtKB-KW"/>
</dbReference>
<evidence type="ECO:0000313" key="5">
    <source>
        <dbReference type="EMBL" id="SER83653.1"/>
    </source>
</evidence>
<evidence type="ECO:0000259" key="4">
    <source>
        <dbReference type="Pfam" id="PF07687"/>
    </source>
</evidence>
<evidence type="ECO:0000313" key="6">
    <source>
        <dbReference type="Proteomes" id="UP000199687"/>
    </source>
</evidence>
<dbReference type="EMBL" id="FOGL01000011">
    <property type="protein sequence ID" value="SER83653.1"/>
    <property type="molecule type" value="Genomic_DNA"/>
</dbReference>
<dbReference type="InterPro" id="IPR051458">
    <property type="entry name" value="Cyt/Met_Dipeptidase"/>
</dbReference>
<dbReference type="PANTHER" id="PTHR43270:SF12">
    <property type="entry name" value="SUCCINYL-DIAMINOPIMELATE DESUCCINYLASE"/>
    <property type="match status" value="1"/>
</dbReference>
<gene>
    <name evidence="5" type="ORF">SAMN04487944_11110</name>
</gene>
<reference evidence="5 6" key="1">
    <citation type="submission" date="2016-10" db="EMBL/GenBank/DDBJ databases">
        <authorList>
            <person name="de Groot N.N."/>
        </authorList>
    </citation>
    <scope>NUCLEOTIDE SEQUENCE [LARGE SCALE GENOMIC DNA]</scope>
    <source>
        <strain evidence="5 6">CGMCC 1.7727</strain>
    </source>
</reference>
<dbReference type="Proteomes" id="UP000199687">
    <property type="component" value="Unassembled WGS sequence"/>
</dbReference>
<dbReference type="GO" id="GO:0006508">
    <property type="term" value="P:proteolysis"/>
    <property type="evidence" value="ECO:0007669"/>
    <property type="project" value="UniProtKB-KW"/>
</dbReference>
<feature type="domain" description="Peptidase M20 dimerisation" evidence="4">
    <location>
        <begin position="210"/>
        <end position="368"/>
    </location>
</feature>
<dbReference type="AlphaFoldDB" id="A0A1H9SGY5"/>
<sequence>MLNYKMVRKGKDRERIMEQVFQYLSENNQEHLEQLKQFLRIPSVSTDSTYKEDVKKAAGFVAEYLKNAGFRHVEVEETNGHPLVFAEWLEAGAEAPTVLFYGHYDVQPAEPLGEWKSEPFDPDIRDGRIYARGASDDKGQVFMHLAVFKAFLQTTGKLPVNVKVCIEGEEEIGSANLYDLLQKEKEKYEADFAVISDSGMVANDQPTILYGLKGFTGLEFTVKGPDNDLHSGMYGGAIRNPAMAMAHILTSMKNEDEVVLVEGFYDGVEELTEDERDLMQKAPGEDFTVSTGAKETVSEKGYTAKEHTMARPTLEINGLYSGYQGEGTKTIIPATATAKLTCRLVPGQDPAKVQDLLAEHIERKLPKGVTVSIKREPLSAKAYRVDPNHPLIRKAAESFSETFGKEAVYVRMGGSIPVVEWLDSIYHIPVVLLGFGTPEDRLHSPNESFPLDHFEKGMQTIANYWNKVKKID</sequence>
<accession>A0A1H9SGY5</accession>
<evidence type="ECO:0000256" key="2">
    <source>
        <dbReference type="ARBA" id="ARBA00022723"/>
    </source>
</evidence>
<evidence type="ECO:0000256" key="3">
    <source>
        <dbReference type="ARBA" id="ARBA00022801"/>
    </source>
</evidence>
<dbReference type="NCBIfam" id="NF006053">
    <property type="entry name" value="PRK08201.1"/>
    <property type="match status" value="1"/>
</dbReference>
<keyword evidence="1" id="KW-0645">Protease</keyword>
<dbReference type="NCBIfam" id="NF006579">
    <property type="entry name" value="PRK09104.1"/>
    <property type="match status" value="1"/>
</dbReference>
<organism evidence="5 6">
    <name type="scientific">Gracilibacillus ureilyticus</name>
    <dbReference type="NCBI Taxonomy" id="531814"/>
    <lineage>
        <taxon>Bacteria</taxon>
        <taxon>Bacillati</taxon>
        <taxon>Bacillota</taxon>
        <taxon>Bacilli</taxon>
        <taxon>Bacillales</taxon>
        <taxon>Bacillaceae</taxon>
        <taxon>Gracilibacillus</taxon>
    </lineage>
</organism>
<protein>
    <submittedName>
        <fullName evidence="5">Acetylornithine deacetylase/Succinyl-diaminopimelate desuccinylase</fullName>
    </submittedName>
</protein>